<evidence type="ECO:0008006" key="4">
    <source>
        <dbReference type="Google" id="ProtNLM"/>
    </source>
</evidence>
<proteinExistence type="predicted"/>
<reference evidence="3" key="1">
    <citation type="journal article" date="2019" name="Int. J. Syst. Evol. Microbiol.">
        <title>The Global Catalogue of Microorganisms (GCM) 10K type strain sequencing project: providing services to taxonomists for standard genome sequencing and annotation.</title>
        <authorList>
            <consortium name="The Broad Institute Genomics Platform"/>
            <consortium name="The Broad Institute Genome Sequencing Center for Infectious Disease"/>
            <person name="Wu L."/>
            <person name="Ma J."/>
        </authorList>
    </citation>
    <scope>NUCLEOTIDE SEQUENCE [LARGE SCALE GENOMIC DNA]</scope>
    <source>
        <strain evidence="3">CCUG 62974</strain>
    </source>
</reference>
<sequence>MEKENIDGLEAADPLTGRGGTTGGRSALWDACQEGDAPGEEFGGKLGR</sequence>
<accession>A0ABW3DUW5</accession>
<feature type="region of interest" description="Disordered" evidence="1">
    <location>
        <begin position="1"/>
        <end position="48"/>
    </location>
</feature>
<name>A0ABW3DUW5_9ACTN</name>
<gene>
    <name evidence="2" type="ORF">ACFQ08_20130</name>
</gene>
<evidence type="ECO:0000313" key="2">
    <source>
        <dbReference type="EMBL" id="MFD0886861.1"/>
    </source>
</evidence>
<organism evidence="2 3">
    <name type="scientific">Streptosporangium algeriense</name>
    <dbReference type="NCBI Taxonomy" id="1682748"/>
    <lineage>
        <taxon>Bacteria</taxon>
        <taxon>Bacillati</taxon>
        <taxon>Actinomycetota</taxon>
        <taxon>Actinomycetes</taxon>
        <taxon>Streptosporangiales</taxon>
        <taxon>Streptosporangiaceae</taxon>
        <taxon>Streptosporangium</taxon>
    </lineage>
</organism>
<dbReference type="Proteomes" id="UP001597024">
    <property type="component" value="Unassembled WGS sequence"/>
</dbReference>
<evidence type="ECO:0000256" key="1">
    <source>
        <dbReference type="SAM" id="MobiDB-lite"/>
    </source>
</evidence>
<dbReference type="EMBL" id="JBHTHX010000737">
    <property type="protein sequence ID" value="MFD0886861.1"/>
    <property type="molecule type" value="Genomic_DNA"/>
</dbReference>
<keyword evidence="3" id="KW-1185">Reference proteome</keyword>
<comment type="caution">
    <text evidence="2">The sequence shown here is derived from an EMBL/GenBank/DDBJ whole genome shotgun (WGS) entry which is preliminary data.</text>
</comment>
<protein>
    <recommendedName>
        <fullName evidence="4">Lasso RiPP family leader peptide-containing protein</fullName>
    </recommendedName>
</protein>
<evidence type="ECO:0000313" key="3">
    <source>
        <dbReference type="Proteomes" id="UP001597024"/>
    </source>
</evidence>